<evidence type="ECO:0000313" key="1">
    <source>
        <dbReference type="EMBL" id="KAK7082415.1"/>
    </source>
</evidence>
<keyword evidence="2" id="KW-1185">Reference proteome</keyword>
<organism evidence="1 2">
    <name type="scientific">Halocaridina rubra</name>
    <name type="common">Hawaiian red shrimp</name>
    <dbReference type="NCBI Taxonomy" id="373956"/>
    <lineage>
        <taxon>Eukaryota</taxon>
        <taxon>Metazoa</taxon>
        <taxon>Ecdysozoa</taxon>
        <taxon>Arthropoda</taxon>
        <taxon>Crustacea</taxon>
        <taxon>Multicrustacea</taxon>
        <taxon>Malacostraca</taxon>
        <taxon>Eumalacostraca</taxon>
        <taxon>Eucarida</taxon>
        <taxon>Decapoda</taxon>
        <taxon>Pleocyemata</taxon>
        <taxon>Caridea</taxon>
        <taxon>Atyoidea</taxon>
        <taxon>Atyidae</taxon>
        <taxon>Halocaridina</taxon>
    </lineage>
</organism>
<accession>A0AAN8XQL5</accession>
<name>A0AAN8XQL5_HALRR</name>
<proteinExistence type="predicted"/>
<dbReference type="Proteomes" id="UP001381693">
    <property type="component" value="Unassembled WGS sequence"/>
</dbReference>
<protein>
    <submittedName>
        <fullName evidence="1">Uncharacterized protein</fullName>
    </submittedName>
</protein>
<gene>
    <name evidence="1" type="ORF">SK128_013308</name>
</gene>
<comment type="caution">
    <text evidence="1">The sequence shown here is derived from an EMBL/GenBank/DDBJ whole genome shotgun (WGS) entry which is preliminary data.</text>
</comment>
<dbReference type="EMBL" id="JAXCGZ010004032">
    <property type="protein sequence ID" value="KAK7082415.1"/>
    <property type="molecule type" value="Genomic_DNA"/>
</dbReference>
<sequence length="66" mass="7831">MDPPVYVATWNVFYDIDKEKVISRARTNASMFDYQKNCDCLFIQHLYDRTDALLFKKFSTQNKKSA</sequence>
<reference evidence="1 2" key="1">
    <citation type="submission" date="2023-11" db="EMBL/GenBank/DDBJ databases">
        <title>Halocaridina rubra genome assembly.</title>
        <authorList>
            <person name="Smith C."/>
        </authorList>
    </citation>
    <scope>NUCLEOTIDE SEQUENCE [LARGE SCALE GENOMIC DNA]</scope>
    <source>
        <strain evidence="1">EP-1</strain>
        <tissue evidence="1">Whole</tissue>
    </source>
</reference>
<dbReference type="AlphaFoldDB" id="A0AAN8XQL5"/>
<evidence type="ECO:0000313" key="2">
    <source>
        <dbReference type="Proteomes" id="UP001381693"/>
    </source>
</evidence>